<reference evidence="2 3" key="1">
    <citation type="submission" date="2024-10" db="EMBL/GenBank/DDBJ databases">
        <title>Updated reference genomes for cyclostephanoid diatoms.</title>
        <authorList>
            <person name="Roberts W.R."/>
            <person name="Alverson A.J."/>
        </authorList>
    </citation>
    <scope>NUCLEOTIDE SEQUENCE [LARGE SCALE GENOMIC DNA]</scope>
    <source>
        <strain evidence="2 3">AJA010-31</strain>
    </source>
</reference>
<keyword evidence="3" id="KW-1185">Reference proteome</keyword>
<protein>
    <submittedName>
        <fullName evidence="2">Uncharacterized protein</fullName>
    </submittedName>
</protein>
<evidence type="ECO:0000313" key="2">
    <source>
        <dbReference type="EMBL" id="KAL3778227.1"/>
    </source>
</evidence>
<evidence type="ECO:0000256" key="1">
    <source>
        <dbReference type="SAM" id="MobiDB-lite"/>
    </source>
</evidence>
<accession>A0ABD3NQP0</accession>
<dbReference type="Proteomes" id="UP001530400">
    <property type="component" value="Unassembled WGS sequence"/>
</dbReference>
<feature type="compositionally biased region" description="Basic residues" evidence="1">
    <location>
        <begin position="101"/>
        <end position="113"/>
    </location>
</feature>
<gene>
    <name evidence="2" type="ORF">ACHAWO_012894</name>
</gene>
<sequence length="234" mass="26412">MLVTSHVENPLSTYKLHLVDSTGHLKTVLLLKCSGHKTLNVVGFEDMNSLLIIDSSVSARNAKPSPESIARLKSTTKSTERRNKNKAKPVGLQSDGDRSGKVHLPRIGSKKQSRCNMDYSNGDEDNDRKKHWRKHQQVHIEADNILKELRKSLNDQAIENCPPKQRLPLQYKPEPNMQAPEQYSFDTGKNLGGKAGKTFFNVLELVMKSRKHTQQALHIALICMDALKKKLLRS</sequence>
<proteinExistence type="predicted"/>
<feature type="region of interest" description="Disordered" evidence="1">
    <location>
        <begin position="61"/>
        <end position="130"/>
    </location>
</feature>
<dbReference type="AlphaFoldDB" id="A0ABD3NQP0"/>
<dbReference type="EMBL" id="JALLPJ020000997">
    <property type="protein sequence ID" value="KAL3778227.1"/>
    <property type="molecule type" value="Genomic_DNA"/>
</dbReference>
<organism evidence="2 3">
    <name type="scientific">Cyclotella atomus</name>
    <dbReference type="NCBI Taxonomy" id="382360"/>
    <lineage>
        <taxon>Eukaryota</taxon>
        <taxon>Sar</taxon>
        <taxon>Stramenopiles</taxon>
        <taxon>Ochrophyta</taxon>
        <taxon>Bacillariophyta</taxon>
        <taxon>Coscinodiscophyceae</taxon>
        <taxon>Thalassiosirophycidae</taxon>
        <taxon>Stephanodiscales</taxon>
        <taxon>Stephanodiscaceae</taxon>
        <taxon>Cyclotella</taxon>
    </lineage>
</organism>
<name>A0ABD3NQP0_9STRA</name>
<comment type="caution">
    <text evidence="2">The sequence shown here is derived from an EMBL/GenBank/DDBJ whole genome shotgun (WGS) entry which is preliminary data.</text>
</comment>
<evidence type="ECO:0000313" key="3">
    <source>
        <dbReference type="Proteomes" id="UP001530400"/>
    </source>
</evidence>